<dbReference type="OrthoDB" id="1524207at2"/>
<dbReference type="EMBL" id="VJWL01000003">
    <property type="protein sequence ID" value="TRW48478.1"/>
    <property type="molecule type" value="Genomic_DNA"/>
</dbReference>
<evidence type="ECO:0000256" key="1">
    <source>
        <dbReference type="SAM" id="SignalP"/>
    </source>
</evidence>
<organism evidence="2 3">
    <name type="scientific">Aliidiomarina halalkaliphila</name>
    <dbReference type="NCBI Taxonomy" id="2593535"/>
    <lineage>
        <taxon>Bacteria</taxon>
        <taxon>Pseudomonadati</taxon>
        <taxon>Pseudomonadota</taxon>
        <taxon>Gammaproteobacteria</taxon>
        <taxon>Alteromonadales</taxon>
        <taxon>Idiomarinaceae</taxon>
        <taxon>Aliidiomarina</taxon>
    </lineage>
</organism>
<proteinExistence type="predicted"/>
<dbReference type="AlphaFoldDB" id="A0A552X093"/>
<evidence type="ECO:0000313" key="3">
    <source>
        <dbReference type="Proteomes" id="UP000320359"/>
    </source>
</evidence>
<dbReference type="Proteomes" id="UP000320359">
    <property type="component" value="Unassembled WGS sequence"/>
</dbReference>
<gene>
    <name evidence="2" type="ORF">FM042_09930</name>
</gene>
<keyword evidence="3" id="KW-1185">Reference proteome</keyword>
<protein>
    <submittedName>
        <fullName evidence="2">Uncharacterized protein</fullName>
    </submittedName>
</protein>
<dbReference type="PROSITE" id="PS51257">
    <property type="entry name" value="PROKAR_LIPOPROTEIN"/>
    <property type="match status" value="1"/>
</dbReference>
<dbReference type="RefSeq" id="WP_143236270.1">
    <property type="nucleotide sequence ID" value="NZ_VJWL01000003.1"/>
</dbReference>
<feature type="signal peptide" evidence="1">
    <location>
        <begin position="1"/>
        <end position="21"/>
    </location>
</feature>
<name>A0A552X093_9GAMM</name>
<keyword evidence="1" id="KW-0732">Signal</keyword>
<reference evidence="2 3" key="1">
    <citation type="submission" date="2019-07" db="EMBL/GenBank/DDBJ databases">
        <authorList>
            <person name="Yang M."/>
            <person name="Zhao D."/>
            <person name="Xiang H."/>
        </authorList>
    </citation>
    <scope>NUCLEOTIDE SEQUENCE [LARGE SCALE GENOMIC DNA]</scope>
    <source>
        <strain evidence="2 3">IM1326</strain>
    </source>
</reference>
<evidence type="ECO:0000313" key="2">
    <source>
        <dbReference type="EMBL" id="TRW48478.1"/>
    </source>
</evidence>
<accession>A0A552X093</accession>
<sequence>MRYLYRAALLPASILLLSACGSEQNNLEEGVTAQSPHVQFFNQLASLCGNAYAGERIVERPGRDLLEGDEALIVHFRECSDTRIWAPFHIEQPAEDSWDRSRTWIYTLHPEHLELYHDHRNPDGTPEDDSGYGGNTVTAGSPDRQMFIYTARTGDNGEVLGWRIELVPGERYSYGTMADGDWTWRIDFDLSQPIDAPPTPWGYESEG</sequence>
<feature type="chain" id="PRO_5022055287" evidence="1">
    <location>
        <begin position="22"/>
        <end position="207"/>
    </location>
</feature>
<comment type="caution">
    <text evidence="2">The sequence shown here is derived from an EMBL/GenBank/DDBJ whole genome shotgun (WGS) entry which is preliminary data.</text>
</comment>